<feature type="transmembrane region" description="Helical" evidence="2">
    <location>
        <begin position="88"/>
        <end position="115"/>
    </location>
</feature>
<feature type="compositionally biased region" description="Basic and acidic residues" evidence="1">
    <location>
        <begin position="660"/>
        <end position="671"/>
    </location>
</feature>
<comment type="caution">
    <text evidence="3">The sequence shown here is derived from an EMBL/GenBank/DDBJ whole genome shotgun (WGS) entry which is preliminary data.</text>
</comment>
<evidence type="ECO:0000313" key="3">
    <source>
        <dbReference type="EMBL" id="KAK5102185.1"/>
    </source>
</evidence>
<keyword evidence="2" id="KW-0812">Transmembrane</keyword>
<feature type="transmembrane region" description="Helical" evidence="2">
    <location>
        <begin position="466"/>
        <end position="490"/>
    </location>
</feature>
<feature type="region of interest" description="Disordered" evidence="1">
    <location>
        <begin position="660"/>
        <end position="713"/>
    </location>
</feature>
<protein>
    <submittedName>
        <fullName evidence="3">Uncharacterized protein</fullName>
    </submittedName>
</protein>
<dbReference type="Pfam" id="PF11915">
    <property type="entry name" value="DUF3433"/>
    <property type="match status" value="2"/>
</dbReference>
<dbReference type="EMBL" id="JAVRRG010000003">
    <property type="protein sequence ID" value="KAK5102185.1"/>
    <property type="molecule type" value="Genomic_DNA"/>
</dbReference>
<feature type="compositionally biased region" description="Basic and acidic residues" evidence="1">
    <location>
        <begin position="692"/>
        <end position="703"/>
    </location>
</feature>
<feature type="transmembrane region" description="Helical" evidence="2">
    <location>
        <begin position="394"/>
        <end position="411"/>
    </location>
</feature>
<gene>
    <name evidence="3" type="ORF">LTR24_000417</name>
</gene>
<feature type="compositionally biased region" description="Polar residues" evidence="1">
    <location>
        <begin position="629"/>
        <end position="642"/>
    </location>
</feature>
<keyword evidence="4" id="KW-1185">Reference proteome</keyword>
<reference evidence="3 4" key="1">
    <citation type="submission" date="2023-08" db="EMBL/GenBank/DDBJ databases">
        <title>Black Yeasts Isolated from many extreme environments.</title>
        <authorList>
            <person name="Coleine C."/>
            <person name="Stajich J.E."/>
            <person name="Selbmann L."/>
        </authorList>
    </citation>
    <scope>NUCLEOTIDE SEQUENCE [LARGE SCALE GENOMIC DNA]</scope>
    <source>
        <strain evidence="3 4">CCFEE 5885</strain>
    </source>
</reference>
<dbReference type="InterPro" id="IPR021840">
    <property type="entry name" value="DUF3433"/>
</dbReference>
<feature type="compositionally biased region" description="Polar residues" evidence="1">
    <location>
        <begin position="725"/>
        <end position="739"/>
    </location>
</feature>
<accession>A0ABR0KNW0</accession>
<feature type="transmembrane region" description="Helical" evidence="2">
    <location>
        <begin position="356"/>
        <end position="378"/>
    </location>
</feature>
<organism evidence="3 4">
    <name type="scientific">Lithohypha guttulata</name>
    <dbReference type="NCBI Taxonomy" id="1690604"/>
    <lineage>
        <taxon>Eukaryota</taxon>
        <taxon>Fungi</taxon>
        <taxon>Dikarya</taxon>
        <taxon>Ascomycota</taxon>
        <taxon>Pezizomycotina</taxon>
        <taxon>Eurotiomycetes</taxon>
        <taxon>Chaetothyriomycetidae</taxon>
        <taxon>Chaetothyriales</taxon>
        <taxon>Trichomeriaceae</taxon>
        <taxon>Lithohypha</taxon>
    </lineage>
</organism>
<feature type="region of interest" description="Disordered" evidence="1">
    <location>
        <begin position="602"/>
        <end position="642"/>
    </location>
</feature>
<feature type="transmembrane region" description="Helical" evidence="2">
    <location>
        <begin position="502"/>
        <end position="521"/>
    </location>
</feature>
<sequence length="771" mass="84001">MGTTATTARFVVASTLTSPTTPTESLSSVLVSIETSPEASLATSSATPTHSANTEAGASAGSNNDTKTVDPTVNADLFLIKVTSFKNYYYFFAMYLPKIIAVVMSTMWGIIFANLKLMEPFYQLSAHSGAFAKDAMFGNYLSTALTPSSLSAASRGQWVLILGGTILLAWLAVVALVSEVMTVISTGDCTGADGTSFRCAPGWAVNRPVLNMLIGVVGLMLILVSILTWLISRRKRSGVFVDPSSIASMAELLGNSAVMHDLREIDPLASDKKAKTLLGENRYGLGFYNVATGKPSHGSLWEDDSNERYGLVKIAGDPMPRKLAHGRQTGYGAVPNPTNKQADRSKANANRRIFQLLVDIIMLLTTIAIFIVVLYYYLDGKSDPLNDFFNSNSFGPRFVLTGLSLIVTTGWNRTSQEVTLMAPYRNMARAMYTPSGVSARRSILAPVSCNPFAAAYNGLLLRNYTVTAVAVSAILGDILLIAVSGVPFTAGQILPSLQASSFTSLAILGIMAMTSAAVILHHRTSAGGTRRLPRSPDTLVAVWLYLCGSELAQHDRQDYDEQWGMPLDEAGLKAKYTGHHYAFAFAKGVDGVSRWTVDESSELQSAKAVTTDQETQYRPRQPPADSDSPHYQTSGYSLESNPYGQARHIGVLDLSTHREDVCSQGPHHDYRPSPPHRHLHEAQAASPVAQSESRRFEQLRPRDYSLSQQYGTPQDYKVVRSQLRYSTGGPQQQTQSRTPYSHAASGAKKEARSDGSRTQLYEHIEHHRTRR</sequence>
<feature type="compositionally biased region" description="Polar residues" evidence="1">
    <location>
        <begin position="602"/>
        <end position="618"/>
    </location>
</feature>
<dbReference type="PANTHER" id="PTHR37544:SF3">
    <property type="entry name" value="SPRAY"/>
    <property type="match status" value="1"/>
</dbReference>
<feature type="region of interest" description="Disordered" evidence="1">
    <location>
        <begin position="725"/>
        <end position="771"/>
    </location>
</feature>
<keyword evidence="2" id="KW-1133">Transmembrane helix</keyword>
<feature type="transmembrane region" description="Helical" evidence="2">
    <location>
        <begin position="158"/>
        <end position="177"/>
    </location>
</feature>
<dbReference type="PANTHER" id="PTHR37544">
    <property type="entry name" value="SPRAY-RELATED"/>
    <property type="match status" value="1"/>
</dbReference>
<feature type="transmembrane region" description="Helical" evidence="2">
    <location>
        <begin position="212"/>
        <end position="231"/>
    </location>
</feature>
<name>A0ABR0KNW0_9EURO</name>
<evidence type="ECO:0000256" key="2">
    <source>
        <dbReference type="SAM" id="Phobius"/>
    </source>
</evidence>
<keyword evidence="2" id="KW-0472">Membrane</keyword>
<evidence type="ECO:0000256" key="1">
    <source>
        <dbReference type="SAM" id="MobiDB-lite"/>
    </source>
</evidence>
<evidence type="ECO:0000313" key="4">
    <source>
        <dbReference type="Proteomes" id="UP001345013"/>
    </source>
</evidence>
<feature type="compositionally biased region" description="Basic and acidic residues" evidence="1">
    <location>
        <begin position="747"/>
        <end position="765"/>
    </location>
</feature>
<proteinExistence type="predicted"/>
<feature type="region of interest" description="Disordered" evidence="1">
    <location>
        <begin position="41"/>
        <end position="65"/>
    </location>
</feature>
<dbReference type="Proteomes" id="UP001345013">
    <property type="component" value="Unassembled WGS sequence"/>
</dbReference>